<dbReference type="AlphaFoldDB" id="A0A6G7WIC3"/>
<protein>
    <submittedName>
        <fullName evidence="1">Uncharacterized protein</fullName>
    </submittedName>
</protein>
<dbReference type="RefSeq" id="WP_166063009.1">
    <property type="nucleotide sequence ID" value="NZ_CP049889.1"/>
</dbReference>
<sequence length="337" mass="39670">MREIYHQIQARLDRLDFSALWPGFNLFPFALYDDQIVYLADCEIPWDERFLANTAIAFEGSYMAIWNMDFEVNKDLDLLTANIVHEMFHCYQNEHGESRFANDLELLRYPLDIEIFQTKYAENERLVHYIQTADRSALQQFVYLRDTRHKKTPVHIENEWKIETIEGAAEFVGMRALRQLAPDKFEERLQSYLAAITGLSAEILAVRRQAYYTGTLLLLALPPVELNQTELIYKQLTKEIEPLPFSVRHEEKITQILKEETEQRKAIMTHFTEKEHITGKITGYDPMNMVRWQDFIYCKHFVKVGATFLSGPLVLEMQIDSLNDVQAVYRKNFRGKQ</sequence>
<gene>
    <name evidence="1" type="ORF">G7058_07885</name>
</gene>
<reference evidence="1 2" key="1">
    <citation type="journal article" date="2017" name="Int. J. Syst. Evol. Microbiol.">
        <title>Jeotgalibaca porci sp. nov. and Jeotgalibaca arthritidis sp. nov., isolated from pigs, and emended description of the genus Jeotgalibaca.</title>
        <authorList>
            <person name="Zamora L."/>
            <person name="Perez-Sancho M."/>
            <person name="Dominguez L."/>
            <person name="Fernandez-Garayzabal J.F."/>
            <person name="Vela A.I."/>
        </authorList>
    </citation>
    <scope>NUCLEOTIDE SEQUENCE [LARGE SCALE GENOMIC DNA]</scope>
    <source>
        <strain evidence="1 2">CCUG 69148</strain>
    </source>
</reference>
<accession>A0A6G7WIC3</accession>
<dbReference type="KEGG" id="jpo:G7058_07885"/>
<keyword evidence="2" id="KW-1185">Reference proteome</keyword>
<dbReference type="Proteomes" id="UP000501830">
    <property type="component" value="Chromosome"/>
</dbReference>
<dbReference type="EMBL" id="CP049889">
    <property type="protein sequence ID" value="QIK51948.1"/>
    <property type="molecule type" value="Genomic_DNA"/>
</dbReference>
<evidence type="ECO:0000313" key="2">
    <source>
        <dbReference type="Proteomes" id="UP000501830"/>
    </source>
</evidence>
<dbReference type="GeneID" id="94553199"/>
<name>A0A6G7WIC3_9LACT</name>
<evidence type="ECO:0000313" key="1">
    <source>
        <dbReference type="EMBL" id="QIK51948.1"/>
    </source>
</evidence>
<proteinExistence type="predicted"/>
<organism evidence="1 2">
    <name type="scientific">Jeotgalibaca porci</name>
    <dbReference type="NCBI Taxonomy" id="1868793"/>
    <lineage>
        <taxon>Bacteria</taxon>
        <taxon>Bacillati</taxon>
        <taxon>Bacillota</taxon>
        <taxon>Bacilli</taxon>
        <taxon>Lactobacillales</taxon>
        <taxon>Carnobacteriaceae</taxon>
        <taxon>Jeotgalibaca</taxon>
    </lineage>
</organism>